<reference evidence="2" key="1">
    <citation type="submission" date="2021-03" db="EMBL/GenBank/DDBJ databases">
        <authorList>
            <person name="Tagirdzhanova G."/>
        </authorList>
    </citation>
    <scope>NUCLEOTIDE SEQUENCE</scope>
</reference>
<name>A0A8H3I5V4_9LECA</name>
<evidence type="ECO:0000313" key="2">
    <source>
        <dbReference type="EMBL" id="CAF9905903.1"/>
    </source>
</evidence>
<proteinExistence type="predicted"/>
<dbReference type="Proteomes" id="UP000664203">
    <property type="component" value="Unassembled WGS sequence"/>
</dbReference>
<dbReference type="AlphaFoldDB" id="A0A8H3I5V4"/>
<keyword evidence="3" id="KW-1185">Reference proteome</keyword>
<feature type="compositionally biased region" description="Acidic residues" evidence="1">
    <location>
        <begin position="215"/>
        <end position="227"/>
    </location>
</feature>
<sequence length="233" mass="26685">MAASDLAMANFNSLPRELRDQIYGQLLVSPLPIQFSNVLGPMICDPDFLGPTAMLFEWASNGRIADEACEIFYKCNTFSVHCEDLPSFLGAKIHKMLSIDVSRFMHKQEPTCIRSFNTKEWVTNMNVVVEQDNMKDSRYLGYELRYLLECPRLQKLTIKTVRTTVMSWENEWTGVLKELRLKIGKGLKVIYAKPWLDLAYPRPIQDFGSLSPEPVWEEGDEDSDEYVEVGAGE</sequence>
<protein>
    <submittedName>
        <fullName evidence="2">Uncharacterized protein</fullName>
    </submittedName>
</protein>
<evidence type="ECO:0000256" key="1">
    <source>
        <dbReference type="SAM" id="MobiDB-lite"/>
    </source>
</evidence>
<dbReference type="OrthoDB" id="62952at2759"/>
<comment type="caution">
    <text evidence="2">The sequence shown here is derived from an EMBL/GenBank/DDBJ whole genome shotgun (WGS) entry which is preliminary data.</text>
</comment>
<dbReference type="EMBL" id="CAJPDR010000015">
    <property type="protein sequence ID" value="CAF9905903.1"/>
    <property type="molecule type" value="Genomic_DNA"/>
</dbReference>
<evidence type="ECO:0000313" key="3">
    <source>
        <dbReference type="Proteomes" id="UP000664203"/>
    </source>
</evidence>
<feature type="region of interest" description="Disordered" evidence="1">
    <location>
        <begin position="211"/>
        <end position="233"/>
    </location>
</feature>
<gene>
    <name evidence="2" type="ORF">ALECFALPRED_001902</name>
</gene>
<organism evidence="2 3">
    <name type="scientific">Alectoria fallacina</name>
    <dbReference type="NCBI Taxonomy" id="1903189"/>
    <lineage>
        <taxon>Eukaryota</taxon>
        <taxon>Fungi</taxon>
        <taxon>Dikarya</taxon>
        <taxon>Ascomycota</taxon>
        <taxon>Pezizomycotina</taxon>
        <taxon>Lecanoromycetes</taxon>
        <taxon>OSLEUM clade</taxon>
        <taxon>Lecanoromycetidae</taxon>
        <taxon>Lecanorales</taxon>
        <taxon>Lecanorineae</taxon>
        <taxon>Parmeliaceae</taxon>
        <taxon>Alectoria</taxon>
    </lineage>
</organism>
<accession>A0A8H3I5V4</accession>